<dbReference type="HOGENOM" id="CLU_3380513_0_0_9"/>
<accession>U5L8S9</accession>
<dbReference type="STRING" id="1367477.N288_09370"/>
<keyword evidence="2" id="KW-1185">Reference proteome</keyword>
<reference evidence="1 2" key="1">
    <citation type="submission" date="2013-07" db="EMBL/GenBank/DDBJ databases">
        <title>Complete genome sequence of Bacillus infantis NRRL B-14911 that has potential to induce cardiac disease by antigenic mimicry.</title>
        <authorList>
            <person name="Massilamany C."/>
            <person name="Smith T.P.L."/>
            <person name="Loy J.D."/>
            <person name="Barletta R."/>
            <person name="Reddy J."/>
        </authorList>
    </citation>
    <scope>NUCLEOTIDE SEQUENCE [LARGE SCALE GENOMIC DNA]</scope>
    <source>
        <strain evidence="1 2">NRRL B-14911</strain>
    </source>
</reference>
<dbReference type="KEGG" id="bif:N288_09370"/>
<dbReference type="Proteomes" id="UP000017805">
    <property type="component" value="Chromosome"/>
</dbReference>
<dbReference type="EMBL" id="CP006643">
    <property type="protein sequence ID" value="AGX03795.1"/>
    <property type="molecule type" value="Genomic_DNA"/>
</dbReference>
<organism evidence="1 2">
    <name type="scientific">Bacillus infantis NRRL B-14911</name>
    <dbReference type="NCBI Taxonomy" id="1367477"/>
    <lineage>
        <taxon>Bacteria</taxon>
        <taxon>Bacillati</taxon>
        <taxon>Bacillota</taxon>
        <taxon>Bacilli</taxon>
        <taxon>Bacillales</taxon>
        <taxon>Bacillaceae</taxon>
        <taxon>Bacillus</taxon>
    </lineage>
</organism>
<dbReference type="AlphaFoldDB" id="U5L8S9"/>
<name>U5L8S9_9BACI</name>
<protein>
    <submittedName>
        <fullName evidence="1">Uncharacterized protein</fullName>
    </submittedName>
</protein>
<gene>
    <name evidence="1" type="ORF">N288_09370</name>
</gene>
<evidence type="ECO:0000313" key="2">
    <source>
        <dbReference type="Proteomes" id="UP000017805"/>
    </source>
</evidence>
<evidence type="ECO:0000313" key="1">
    <source>
        <dbReference type="EMBL" id="AGX03795.1"/>
    </source>
</evidence>
<sequence>MKQAMTEILLDLNEFPRLPALRQILAQSCPTPL</sequence>
<proteinExistence type="predicted"/>